<sequence length="641" mass="71028">MASIKLGSKSDGFQRRGQAWFCTTGLPSDIIIEVEEMTFHLHKFPLISRSGRIANLAAELPDGDGEDCYIQLPDLPGGAEAFELAAKFCYGMKVELTSNSVVALRCAAEYLEMTEEFGEGNLAAKADNFLCHIVVRSWKDSIRALQSCASFMEQAENLQIVKKCVDSIAIKACTDPSLFGWPMMDRHGSMQSPGGSLLWNGINTGAKPRNSRSDWWYEDIAVLSLPLYKKLITSMAGKGLRPEIIAGALVHYAKKLLPSLNRRQDDHESGSLSAICSVSSNASEEDQVVLLETIENLLPVQKGLTSTRFLFGLLRLAMILNATSQCRSSLEKRIGAQLEQGTVEDLLIPNYSYTVETLYDIDTVQRILDHFLMIDQRPGPSSSSLQSFEEGSLTGSPSRTPMMLVAKLLDGYLAEVAPDTNLKPAKFEALAEALPEYSRVLDDGLYRAIDIYLKAHPWLTEHERERLCRMMDCQKLSLDACSHAAQNERLPLRVVVQVLFFEQLQLRSAIAGCFHVTDMVDNTKTTSSNLFGESAQLTHSCVRGDGWANVIHENQMLKISMEQMRNRVSELEKECTQMRQEIGKLGKGKVSFISFSLGKFGCKSASQTCKSHEPTIDHNNYATGIPLPANSSKFSSNSSFE</sequence>
<protein>
    <submittedName>
        <fullName evidence="1">Uncharacterized protein</fullName>
    </submittedName>
</protein>
<proteinExistence type="predicted"/>
<organism evidence="1 2">
    <name type="scientific">Diphasiastrum complanatum</name>
    <name type="common">Issler's clubmoss</name>
    <name type="synonym">Lycopodium complanatum</name>
    <dbReference type="NCBI Taxonomy" id="34168"/>
    <lineage>
        <taxon>Eukaryota</taxon>
        <taxon>Viridiplantae</taxon>
        <taxon>Streptophyta</taxon>
        <taxon>Embryophyta</taxon>
        <taxon>Tracheophyta</taxon>
        <taxon>Lycopodiopsida</taxon>
        <taxon>Lycopodiales</taxon>
        <taxon>Lycopodiaceae</taxon>
        <taxon>Lycopodioideae</taxon>
        <taxon>Diphasiastrum</taxon>
    </lineage>
</organism>
<name>A0ACC2CAV6_DIPCM</name>
<evidence type="ECO:0000313" key="1">
    <source>
        <dbReference type="EMBL" id="KAJ7539174.1"/>
    </source>
</evidence>
<reference evidence="2" key="1">
    <citation type="journal article" date="2024" name="Proc. Natl. Acad. Sci. U.S.A.">
        <title>Extraordinary preservation of gene collinearity over three hundred million years revealed in homosporous lycophytes.</title>
        <authorList>
            <person name="Li C."/>
            <person name="Wickell D."/>
            <person name="Kuo L.Y."/>
            <person name="Chen X."/>
            <person name="Nie B."/>
            <person name="Liao X."/>
            <person name="Peng D."/>
            <person name="Ji J."/>
            <person name="Jenkins J."/>
            <person name="Williams M."/>
            <person name="Shu S."/>
            <person name="Plott C."/>
            <person name="Barry K."/>
            <person name="Rajasekar S."/>
            <person name="Grimwood J."/>
            <person name="Han X."/>
            <person name="Sun S."/>
            <person name="Hou Z."/>
            <person name="He W."/>
            <person name="Dai G."/>
            <person name="Sun C."/>
            <person name="Schmutz J."/>
            <person name="Leebens-Mack J.H."/>
            <person name="Li F.W."/>
            <person name="Wang L."/>
        </authorList>
    </citation>
    <scope>NUCLEOTIDE SEQUENCE [LARGE SCALE GENOMIC DNA]</scope>
    <source>
        <strain evidence="2">cv. PW_Plant_1</strain>
    </source>
</reference>
<evidence type="ECO:0000313" key="2">
    <source>
        <dbReference type="Proteomes" id="UP001162992"/>
    </source>
</evidence>
<dbReference type="EMBL" id="CM055102">
    <property type="protein sequence ID" value="KAJ7539174.1"/>
    <property type="molecule type" value="Genomic_DNA"/>
</dbReference>
<keyword evidence="2" id="KW-1185">Reference proteome</keyword>
<comment type="caution">
    <text evidence="1">The sequence shown here is derived from an EMBL/GenBank/DDBJ whole genome shotgun (WGS) entry which is preliminary data.</text>
</comment>
<dbReference type="Proteomes" id="UP001162992">
    <property type="component" value="Chromosome 11"/>
</dbReference>
<gene>
    <name evidence="1" type="ORF">O6H91_11G079500</name>
</gene>
<accession>A0ACC2CAV6</accession>